<gene>
    <name evidence="13" type="ORF">B1H20_33425</name>
</gene>
<reference evidence="13 14" key="1">
    <citation type="submission" date="2017-03" db="EMBL/GenBank/DDBJ databases">
        <title>Complete Genome Sequence of a natural compounds producer, Streptomyces violaceus S21.</title>
        <authorList>
            <person name="Zhong C."/>
            <person name="Zhao Z."/>
            <person name="Fu J."/>
            <person name="Zong G."/>
            <person name="Qin R."/>
            <person name="Cao G."/>
        </authorList>
    </citation>
    <scope>NUCLEOTIDE SEQUENCE [LARGE SCALE GENOMIC DNA]</scope>
    <source>
        <strain evidence="13 14">S21</strain>
    </source>
</reference>
<sequence length="364" mass="40261">MGVSREYRRAISEGPTSCDAAGAPALPYPSGWSATAFSHEVRPGAVLTRPLAGQDVVLYRTEDGRLRAVRPYCPHLGAHLGLAKVEGEDLTCPFHFFSFGPDGACVRTGYGTEPPRSRLTHLPVHEVNGAVFVWQHHEGREPDWFVPRWHEIGHRPARTAAWELAGNVQEVIENAVDLGHFATLHGWAKAEIDGPVAYDDATFRVAMRAHETAPLVGDFTVDVKVTGYGLGCLHADVHTPRFGLRMCTMVMPSAIGPNRMQFRQLNRLAFDEPGGLPPGVARIVSRTAARLLERPVFRSSCEFTAADFPIWHHKQYQQPPRLAAGDGPIGPFRRWAERFYPEPPGRNVASRRRRGEDEGSTVLS</sequence>
<evidence type="ECO:0000256" key="3">
    <source>
        <dbReference type="ARBA" id="ARBA00022723"/>
    </source>
</evidence>
<evidence type="ECO:0000256" key="11">
    <source>
        <dbReference type="SAM" id="MobiDB-lite"/>
    </source>
</evidence>
<dbReference type="InterPro" id="IPR050584">
    <property type="entry name" value="Cholesterol_7-desaturase"/>
</dbReference>
<dbReference type="RefSeq" id="WP_030731340.1">
    <property type="nucleotide sequence ID" value="NZ_CP020570.1"/>
</dbReference>
<dbReference type="InterPro" id="IPR036922">
    <property type="entry name" value="Rieske_2Fe-2S_sf"/>
</dbReference>
<dbReference type="PROSITE" id="PS51296">
    <property type="entry name" value="RIESKE"/>
    <property type="match status" value="1"/>
</dbReference>
<keyword evidence="4" id="KW-0442">Lipid degradation</keyword>
<feature type="domain" description="Rieske" evidence="12">
    <location>
        <begin position="33"/>
        <end position="133"/>
    </location>
</feature>
<dbReference type="AlphaFoldDB" id="A0A1V0UKZ7"/>
<dbReference type="InterPro" id="IPR045605">
    <property type="entry name" value="KshA-like_C"/>
</dbReference>
<dbReference type="GO" id="GO:0016042">
    <property type="term" value="P:lipid catabolic process"/>
    <property type="evidence" value="ECO:0007669"/>
    <property type="project" value="UniProtKB-KW"/>
</dbReference>
<dbReference type="Gene3D" id="3.90.380.10">
    <property type="entry name" value="Naphthalene 1,2-dioxygenase Alpha Subunit, Chain A, domain 1"/>
    <property type="match status" value="1"/>
</dbReference>
<dbReference type="KEGG" id="svu:B1H20_33425"/>
<proteinExistence type="predicted"/>
<comment type="cofactor">
    <cofactor evidence="1">
        <name>Fe cation</name>
        <dbReference type="ChEBI" id="CHEBI:24875"/>
    </cofactor>
</comment>
<evidence type="ECO:0000256" key="7">
    <source>
        <dbReference type="ARBA" id="ARBA00023014"/>
    </source>
</evidence>
<keyword evidence="7" id="KW-0411">Iron-sulfur</keyword>
<evidence type="ECO:0000313" key="13">
    <source>
        <dbReference type="EMBL" id="ARF65786.1"/>
    </source>
</evidence>
<dbReference type="STRING" id="1935.B1H20_33425"/>
<evidence type="ECO:0000256" key="4">
    <source>
        <dbReference type="ARBA" id="ARBA00022963"/>
    </source>
</evidence>
<keyword evidence="2" id="KW-0001">2Fe-2S</keyword>
<keyword evidence="3" id="KW-0479">Metal-binding</keyword>
<comment type="subunit">
    <text evidence="10">Homotrimer. The two-component system 3-ketosteroid-9-alpha-monooxygenase is composed of an oxygenase component KshA and a reductase component KshB.</text>
</comment>
<dbReference type="GO" id="GO:0046872">
    <property type="term" value="F:metal ion binding"/>
    <property type="evidence" value="ECO:0007669"/>
    <property type="project" value="UniProtKB-KW"/>
</dbReference>
<evidence type="ECO:0000256" key="8">
    <source>
        <dbReference type="ARBA" id="ARBA00023221"/>
    </source>
</evidence>
<name>A0A1V0UKZ7_STRVN</name>
<organism evidence="13 14">
    <name type="scientific">Streptomyces violaceoruber</name>
    <dbReference type="NCBI Taxonomy" id="1935"/>
    <lineage>
        <taxon>Bacteria</taxon>
        <taxon>Bacillati</taxon>
        <taxon>Actinomycetota</taxon>
        <taxon>Actinomycetes</taxon>
        <taxon>Kitasatosporales</taxon>
        <taxon>Streptomycetaceae</taxon>
        <taxon>Streptomyces</taxon>
        <taxon>Streptomyces violaceoruber group</taxon>
    </lineage>
</organism>
<keyword evidence="5" id="KW-0560">Oxidoreductase</keyword>
<evidence type="ECO:0000256" key="10">
    <source>
        <dbReference type="ARBA" id="ARBA00046982"/>
    </source>
</evidence>
<dbReference type="PANTHER" id="PTHR21266:SF60">
    <property type="entry name" value="3-KETOSTEROID-9-ALPHA-MONOOXYGENASE, OXYGENASE COMPONENT"/>
    <property type="match status" value="1"/>
</dbReference>
<evidence type="ECO:0000259" key="12">
    <source>
        <dbReference type="PROSITE" id="PS51296"/>
    </source>
</evidence>
<evidence type="ECO:0000256" key="2">
    <source>
        <dbReference type="ARBA" id="ARBA00022714"/>
    </source>
</evidence>
<dbReference type="Gene3D" id="2.102.10.10">
    <property type="entry name" value="Rieske [2Fe-2S] iron-sulphur domain"/>
    <property type="match status" value="1"/>
</dbReference>
<dbReference type="InterPro" id="IPR017941">
    <property type="entry name" value="Rieske_2Fe-2S"/>
</dbReference>
<evidence type="ECO:0000256" key="9">
    <source>
        <dbReference type="ARBA" id="ARBA00030944"/>
    </source>
</evidence>
<dbReference type="OrthoDB" id="5243643at2"/>
<dbReference type="GO" id="GO:0008203">
    <property type="term" value="P:cholesterol metabolic process"/>
    <property type="evidence" value="ECO:0007669"/>
    <property type="project" value="InterPro"/>
</dbReference>
<evidence type="ECO:0000313" key="14">
    <source>
        <dbReference type="Proteomes" id="UP000192445"/>
    </source>
</evidence>
<dbReference type="SUPFAM" id="SSF55961">
    <property type="entry name" value="Bet v1-like"/>
    <property type="match status" value="1"/>
</dbReference>
<accession>A0A1V0UKZ7</accession>
<dbReference type="EMBL" id="CP020570">
    <property type="protein sequence ID" value="ARF65786.1"/>
    <property type="molecule type" value="Genomic_DNA"/>
</dbReference>
<dbReference type="GO" id="GO:0004497">
    <property type="term" value="F:monooxygenase activity"/>
    <property type="evidence" value="ECO:0007669"/>
    <property type="project" value="UniProtKB-ARBA"/>
</dbReference>
<dbReference type="Pfam" id="PF19298">
    <property type="entry name" value="KshA_C"/>
    <property type="match status" value="1"/>
</dbReference>
<dbReference type="GO" id="GO:0051537">
    <property type="term" value="F:2 iron, 2 sulfur cluster binding"/>
    <property type="evidence" value="ECO:0007669"/>
    <property type="project" value="UniProtKB-KW"/>
</dbReference>
<dbReference type="GO" id="GO:0005737">
    <property type="term" value="C:cytoplasm"/>
    <property type="evidence" value="ECO:0007669"/>
    <property type="project" value="TreeGrafter"/>
</dbReference>
<dbReference type="SUPFAM" id="SSF50022">
    <property type="entry name" value="ISP domain"/>
    <property type="match status" value="1"/>
</dbReference>
<evidence type="ECO:0000256" key="5">
    <source>
        <dbReference type="ARBA" id="ARBA00023002"/>
    </source>
</evidence>
<keyword evidence="8" id="KW-0443">Lipid metabolism</keyword>
<feature type="region of interest" description="Disordered" evidence="11">
    <location>
        <begin position="341"/>
        <end position="364"/>
    </location>
</feature>
<dbReference type="Proteomes" id="UP000192445">
    <property type="component" value="Chromosome"/>
</dbReference>
<dbReference type="GO" id="GO:0016705">
    <property type="term" value="F:oxidoreductase activity, acting on paired donors, with incorporation or reduction of molecular oxygen"/>
    <property type="evidence" value="ECO:0007669"/>
    <property type="project" value="UniProtKB-ARBA"/>
</dbReference>
<protein>
    <recommendedName>
        <fullName evidence="9">Rieske-type oxygenase</fullName>
    </recommendedName>
</protein>
<dbReference type="PANTHER" id="PTHR21266">
    <property type="entry name" value="IRON-SULFUR DOMAIN CONTAINING PROTEIN"/>
    <property type="match status" value="1"/>
</dbReference>
<dbReference type="Pfam" id="PF00355">
    <property type="entry name" value="Rieske"/>
    <property type="match status" value="1"/>
</dbReference>
<evidence type="ECO:0000256" key="6">
    <source>
        <dbReference type="ARBA" id="ARBA00023004"/>
    </source>
</evidence>
<keyword evidence="6" id="KW-0408">Iron</keyword>
<evidence type="ECO:0000256" key="1">
    <source>
        <dbReference type="ARBA" id="ARBA00001962"/>
    </source>
</evidence>
<keyword evidence="8" id="KW-0753">Steroid metabolism</keyword>